<gene>
    <name evidence="2" type="ORF">NDU88_001701</name>
</gene>
<sequence>MAGNVRRRVVGGPGDRAGLRRRGGRRDFKGLGDAGGSTGPPTHHPNRVSARAPSLRVTLRTCRVLGDGYQSASHRGPGERGIY</sequence>
<accession>A0AAV7Q7X0</accession>
<name>A0AAV7Q7X0_PLEWA</name>
<proteinExistence type="predicted"/>
<organism evidence="2 3">
    <name type="scientific">Pleurodeles waltl</name>
    <name type="common">Iberian ribbed newt</name>
    <dbReference type="NCBI Taxonomy" id="8319"/>
    <lineage>
        <taxon>Eukaryota</taxon>
        <taxon>Metazoa</taxon>
        <taxon>Chordata</taxon>
        <taxon>Craniata</taxon>
        <taxon>Vertebrata</taxon>
        <taxon>Euteleostomi</taxon>
        <taxon>Amphibia</taxon>
        <taxon>Batrachia</taxon>
        <taxon>Caudata</taxon>
        <taxon>Salamandroidea</taxon>
        <taxon>Salamandridae</taxon>
        <taxon>Pleurodelinae</taxon>
        <taxon>Pleurodeles</taxon>
    </lineage>
</organism>
<evidence type="ECO:0000256" key="1">
    <source>
        <dbReference type="SAM" id="MobiDB-lite"/>
    </source>
</evidence>
<keyword evidence="3" id="KW-1185">Reference proteome</keyword>
<dbReference type="AlphaFoldDB" id="A0AAV7Q7X0"/>
<comment type="caution">
    <text evidence="2">The sequence shown here is derived from an EMBL/GenBank/DDBJ whole genome shotgun (WGS) entry which is preliminary data.</text>
</comment>
<dbReference type="EMBL" id="JANPWB010000010">
    <property type="protein sequence ID" value="KAJ1135257.1"/>
    <property type="molecule type" value="Genomic_DNA"/>
</dbReference>
<protein>
    <submittedName>
        <fullName evidence="2">Uncharacterized protein</fullName>
    </submittedName>
</protein>
<evidence type="ECO:0000313" key="2">
    <source>
        <dbReference type="EMBL" id="KAJ1135257.1"/>
    </source>
</evidence>
<reference evidence="2" key="1">
    <citation type="journal article" date="2022" name="bioRxiv">
        <title>Sequencing and chromosome-scale assembly of the giantPleurodeles waltlgenome.</title>
        <authorList>
            <person name="Brown T."/>
            <person name="Elewa A."/>
            <person name="Iarovenko S."/>
            <person name="Subramanian E."/>
            <person name="Araus A.J."/>
            <person name="Petzold A."/>
            <person name="Susuki M."/>
            <person name="Suzuki K.-i.T."/>
            <person name="Hayashi T."/>
            <person name="Toyoda A."/>
            <person name="Oliveira C."/>
            <person name="Osipova E."/>
            <person name="Leigh N.D."/>
            <person name="Simon A."/>
            <person name="Yun M.H."/>
        </authorList>
    </citation>
    <scope>NUCLEOTIDE SEQUENCE</scope>
    <source>
        <strain evidence="2">20211129_DDA</strain>
        <tissue evidence="2">Liver</tissue>
    </source>
</reference>
<evidence type="ECO:0000313" key="3">
    <source>
        <dbReference type="Proteomes" id="UP001066276"/>
    </source>
</evidence>
<dbReference type="Proteomes" id="UP001066276">
    <property type="component" value="Chromosome 6"/>
</dbReference>
<feature type="region of interest" description="Disordered" evidence="1">
    <location>
        <begin position="1"/>
        <end position="53"/>
    </location>
</feature>